<keyword evidence="2" id="KW-0863">Zinc-finger</keyword>
<dbReference type="GO" id="GO:0008270">
    <property type="term" value="F:zinc ion binding"/>
    <property type="evidence" value="ECO:0007669"/>
    <property type="project" value="UniProtKB-KW"/>
</dbReference>
<evidence type="ECO:0000256" key="1">
    <source>
        <dbReference type="ARBA" id="ARBA00022723"/>
    </source>
</evidence>
<organism evidence="6 7">
    <name type="scientific">Calicophoron daubneyi</name>
    <name type="common">Rumen fluke</name>
    <name type="synonym">Paramphistomum daubneyi</name>
    <dbReference type="NCBI Taxonomy" id="300641"/>
    <lineage>
        <taxon>Eukaryota</taxon>
        <taxon>Metazoa</taxon>
        <taxon>Spiralia</taxon>
        <taxon>Lophotrochozoa</taxon>
        <taxon>Platyhelminthes</taxon>
        <taxon>Trematoda</taxon>
        <taxon>Digenea</taxon>
        <taxon>Plagiorchiida</taxon>
        <taxon>Pronocephalata</taxon>
        <taxon>Paramphistomoidea</taxon>
        <taxon>Paramphistomidae</taxon>
        <taxon>Calicophoron</taxon>
    </lineage>
</organism>
<dbReference type="InterPro" id="IPR009057">
    <property type="entry name" value="Homeodomain-like_sf"/>
</dbReference>
<evidence type="ECO:0000259" key="4">
    <source>
        <dbReference type="PROSITE" id="PS50934"/>
    </source>
</evidence>
<dbReference type="Gene3D" id="1.10.10.10">
    <property type="entry name" value="Winged helix-like DNA-binding domain superfamily/Winged helix DNA-binding domain"/>
    <property type="match status" value="1"/>
</dbReference>
<proteinExistence type="predicted"/>
<dbReference type="EMBL" id="CAXLJL010000123">
    <property type="protein sequence ID" value="CAL5132306.1"/>
    <property type="molecule type" value="Genomic_DNA"/>
</dbReference>
<dbReference type="SUPFAM" id="SSF46689">
    <property type="entry name" value="Homeodomain-like"/>
    <property type="match status" value="1"/>
</dbReference>
<feature type="domain" description="SWIRM" evidence="4">
    <location>
        <begin position="230"/>
        <end position="329"/>
    </location>
</feature>
<evidence type="ECO:0000313" key="6">
    <source>
        <dbReference type="EMBL" id="CAL5132306.1"/>
    </source>
</evidence>
<evidence type="ECO:0000313" key="7">
    <source>
        <dbReference type="Proteomes" id="UP001497525"/>
    </source>
</evidence>
<dbReference type="PROSITE" id="PS51050">
    <property type="entry name" value="ZF_CW"/>
    <property type="match status" value="1"/>
</dbReference>
<gene>
    <name evidence="6" type="ORF">CDAUBV1_LOCUS5145</name>
</gene>
<evidence type="ECO:0000259" key="5">
    <source>
        <dbReference type="PROSITE" id="PS51050"/>
    </source>
</evidence>
<dbReference type="AlphaFoldDB" id="A0AAV2T5Y2"/>
<dbReference type="InterPro" id="IPR036388">
    <property type="entry name" value="WH-like_DNA-bd_sf"/>
</dbReference>
<protein>
    <submittedName>
        <fullName evidence="6">Uncharacterized protein</fullName>
    </submittedName>
</protein>
<keyword evidence="3" id="KW-0862">Zinc</keyword>
<accession>A0AAV2T5Y2</accession>
<reference evidence="6" key="1">
    <citation type="submission" date="2024-06" db="EMBL/GenBank/DDBJ databases">
        <authorList>
            <person name="Liu X."/>
            <person name="Lenzi L."/>
            <person name="Haldenby T S."/>
            <person name="Uol C."/>
        </authorList>
    </citation>
    <scope>NUCLEOTIDE SEQUENCE</scope>
</reference>
<evidence type="ECO:0000256" key="3">
    <source>
        <dbReference type="ARBA" id="ARBA00022833"/>
    </source>
</evidence>
<evidence type="ECO:0000256" key="2">
    <source>
        <dbReference type="ARBA" id="ARBA00022771"/>
    </source>
</evidence>
<dbReference type="InterPro" id="IPR007526">
    <property type="entry name" value="SWIRM"/>
</dbReference>
<dbReference type="PROSITE" id="PS50934">
    <property type="entry name" value="SWIRM"/>
    <property type="match status" value="1"/>
</dbReference>
<dbReference type="InterPro" id="IPR011124">
    <property type="entry name" value="Znf_CW"/>
</dbReference>
<feature type="domain" description="CW-type" evidence="5">
    <location>
        <begin position="110"/>
        <end position="167"/>
    </location>
</feature>
<name>A0AAV2T5Y2_CALDB</name>
<dbReference type="Proteomes" id="UP001497525">
    <property type="component" value="Unassembled WGS sequence"/>
</dbReference>
<sequence length="1193" mass="132810">MNVRGFELTQTAQSRICSNAYCSAIIPLCFAGISPNCARNRSLSDWHHFSFGEHVCSACFAFLDYWSQQQKAPTTVSVWRHRLNTWRREWEKRSSPFGRHIPTGLQFLAAQFLPWWVQCIRCGSWRQLAPHTPIGSPSSPYRPGAFSCAEVTKSKDDPCSWPLDERTVLVRSRPQDFLASMLTHAWLQGSPGFEFFASYGIDLVGLSPDPLPGAALGDESTDETGEPTSFKPFDSHGPFSVVDLRSWERLAFPEMTRFPALYLGIRNLIICLWFQNPKRYLTAQFVADRCFIRGLLRIVVCEHWIPRLVEELTCRGLINLTECRPSAAIQSTDAGILQLEPPTVPSGTSQECIVQFVGKPDLTNAVAARQIFNGLRARQRPIFKYTQRNDPNSSFRFNYRPVAEASPQPEKPDDFSNPFSEICVCFGQISHGDNEANDQSQSSRCFESLPCVELLSKDSDITCVSNDGTQLSLDRLILPRHAWSDRVYMHSNHPLAILAHQADLLLRPLNQCSLLCSSPENEQAGACPNRLCSIPPDLSVRIEFHVEAVLDMVAQQPDCDSPSNDLNLDGKEFEDRSVQAHWDLLDFDVRSRLSDLTSSKMEKKLVEFYLAAVEYDLTEPLTTNVSNPILRSSCSTAQYCATARLDQIPAPLYAEFIVDDQNLVIQSTDDEPSSWKPFVISVPVDAQNKTGSDMGIFTRLNDTLLSGLRIADSVTSEREQCCTGLTILRDLLSFLIEGETVQADSVSRIASTPHSIGNKTDVNFEPNSDDVEVGEQQKIGQEKDDARNIILHTASGGTEVVDWVVLSYPSNQIRLVFTEEPAESEHTSDPQCNPEGSIFSIYLPLSLRPFIVCENEKDGPPESELPWDSQVIVDVSNPNSVSPALLITVTLVYSHAWWRSKLTAVITPPDASHTESGSKSPQSFDVFAILPDTREDRGFCHIFRDMQPELRSPGVLQTQIFAAAAGHWWPREDADLAAAVDRHLCSHLSAPESSSVEEPPDFHLLGYHIARLQTSSKRPSFSDPSHVSALDANGQPISLHPGAWGELARRGHVIVPSFIAEPLDSPDFTISGAFKPASFNSSAVARSMDPLTSAFTSGLKIADVALRWLPGFDSNRPSNDHFYYSSTSIVDSTVCAEEFNDANRDESHLWEDSSEMSPFCSASKTTGISDRARRLLKRKHVEPDLDDCLTPCR</sequence>
<keyword evidence="1" id="KW-0479">Metal-binding</keyword>
<comment type="caution">
    <text evidence="6">The sequence shown here is derived from an EMBL/GenBank/DDBJ whole genome shotgun (WGS) entry which is preliminary data.</text>
</comment>